<evidence type="ECO:0000256" key="1">
    <source>
        <dbReference type="SAM" id="Phobius"/>
    </source>
</evidence>
<gene>
    <name evidence="2" type="ORF">J2771_001398</name>
</gene>
<comment type="caution">
    <text evidence="2">The sequence shown here is derived from an EMBL/GenBank/DDBJ whole genome shotgun (WGS) entry which is preliminary data.</text>
</comment>
<name>A0ABD5AKT6_ACICA</name>
<organism evidence="2 3">
    <name type="scientific">Acinetobacter calcoaceticus</name>
    <dbReference type="NCBI Taxonomy" id="471"/>
    <lineage>
        <taxon>Bacteria</taxon>
        <taxon>Pseudomonadati</taxon>
        <taxon>Pseudomonadota</taxon>
        <taxon>Gammaproteobacteria</taxon>
        <taxon>Moraxellales</taxon>
        <taxon>Moraxellaceae</taxon>
        <taxon>Acinetobacter</taxon>
        <taxon>Acinetobacter calcoaceticus/baumannii complex</taxon>
    </lineage>
</organism>
<sequence length="56" mass="6241">MIEVKRPNPKLFSVVTILYHLIESALVIFNPLGYGWVGASGLIIFNLLIIPFGHAF</sequence>
<evidence type="ECO:0000313" key="2">
    <source>
        <dbReference type="EMBL" id="MDP9803144.1"/>
    </source>
</evidence>
<feature type="transmembrane region" description="Helical" evidence="1">
    <location>
        <begin position="35"/>
        <end position="53"/>
    </location>
</feature>
<dbReference type="RefSeq" id="WP_244937311.1">
    <property type="nucleotide sequence ID" value="NZ_JAUSQP010000001.1"/>
</dbReference>
<keyword evidence="1" id="KW-0472">Membrane</keyword>
<keyword evidence="1" id="KW-1133">Transmembrane helix</keyword>
<evidence type="ECO:0000313" key="3">
    <source>
        <dbReference type="Proteomes" id="UP001240164"/>
    </source>
</evidence>
<reference evidence="2 3" key="1">
    <citation type="submission" date="2023-07" db="EMBL/GenBank/DDBJ databases">
        <title>Sorghum-associated microbial communities from plants grown in Nebraska, USA.</title>
        <authorList>
            <person name="Schachtman D."/>
        </authorList>
    </citation>
    <scope>NUCLEOTIDE SEQUENCE [LARGE SCALE GENOMIC DNA]</scope>
    <source>
        <strain evidence="2 3">CC146</strain>
    </source>
</reference>
<protein>
    <submittedName>
        <fullName evidence="2">Uncharacterized protein</fullName>
    </submittedName>
</protein>
<dbReference type="Proteomes" id="UP001240164">
    <property type="component" value="Unassembled WGS sequence"/>
</dbReference>
<dbReference type="AlphaFoldDB" id="A0ABD5AKT6"/>
<proteinExistence type="predicted"/>
<dbReference type="EMBL" id="JAUSQP010000001">
    <property type="protein sequence ID" value="MDP9803144.1"/>
    <property type="molecule type" value="Genomic_DNA"/>
</dbReference>
<feature type="transmembrane region" description="Helical" evidence="1">
    <location>
        <begin position="12"/>
        <end position="29"/>
    </location>
</feature>
<keyword evidence="1" id="KW-0812">Transmembrane</keyword>
<accession>A0ABD5AKT6</accession>